<protein>
    <submittedName>
        <fullName evidence="1">Uncharacterized protein</fullName>
    </submittedName>
</protein>
<reference evidence="1 2" key="1">
    <citation type="submission" date="2023-07" db="EMBL/GenBank/DDBJ databases">
        <title>Protaetiibacter sp. nov WY-16 isolated from soil.</title>
        <authorList>
            <person name="Liu B."/>
            <person name="Wan Y."/>
        </authorList>
    </citation>
    <scope>NUCLEOTIDE SEQUENCE [LARGE SCALE GENOMIC DNA]</scope>
    <source>
        <strain evidence="1 2">WY-16</strain>
    </source>
</reference>
<evidence type="ECO:0000313" key="1">
    <source>
        <dbReference type="EMBL" id="MDO7883107.1"/>
    </source>
</evidence>
<dbReference type="RefSeq" id="WP_305003538.1">
    <property type="nucleotide sequence ID" value="NZ_JAUQUB010000003.1"/>
</dbReference>
<proteinExistence type="predicted"/>
<dbReference type="Proteomes" id="UP001241072">
    <property type="component" value="Unassembled WGS sequence"/>
</dbReference>
<evidence type="ECO:0000313" key="2">
    <source>
        <dbReference type="Proteomes" id="UP001241072"/>
    </source>
</evidence>
<gene>
    <name evidence="1" type="ORF">Q5716_12790</name>
</gene>
<accession>A0ABT9BUT3</accession>
<keyword evidence="2" id="KW-1185">Reference proteome</keyword>
<comment type="caution">
    <text evidence="1">The sequence shown here is derived from an EMBL/GenBank/DDBJ whole genome shotgun (WGS) entry which is preliminary data.</text>
</comment>
<name>A0ABT9BUT3_9MICO</name>
<sequence>MRRELITWSVVAAILLGAFGLTVLVLNNTVYNASGFVRSYLDTLARKDAAGALEMIGAYDNPDEASDTLLRRAAMSELTDIRLTSDIEVEGGVHKVTFTYKADGAPGRTTFEVKATGLAFGLFPSWEFVTGPLSTMYVTVVGDARFSANGIDLVSPTPNDPAGYLVFTPSSIRLNHDTTYLDAEPVTVSVADAGASVPTALMVKPNALMLERVQEQVDDILDTCATQQVLMPTGCPFGQSMGNRIITAPAWSIVQYPQVSLRAGDRSGDWIVPSTPATAHLVVDVRSLFDGSVSTFDEDVPFSVSYSVAFLPGDELLVTTRF</sequence>
<dbReference type="EMBL" id="JAUQUB010000003">
    <property type="protein sequence ID" value="MDO7883107.1"/>
    <property type="molecule type" value="Genomic_DNA"/>
</dbReference>
<organism evidence="1 2">
    <name type="scientific">Antiquaquibacter soli</name>
    <dbReference type="NCBI Taxonomy" id="3064523"/>
    <lineage>
        <taxon>Bacteria</taxon>
        <taxon>Bacillati</taxon>
        <taxon>Actinomycetota</taxon>
        <taxon>Actinomycetes</taxon>
        <taxon>Micrococcales</taxon>
        <taxon>Microbacteriaceae</taxon>
        <taxon>Antiquaquibacter</taxon>
    </lineage>
</organism>